<evidence type="ECO:0000313" key="1">
    <source>
        <dbReference type="EMBL" id="GAA4505738.1"/>
    </source>
</evidence>
<dbReference type="PIRSF" id="PIRSF017393">
    <property type="entry name" value="MTase_SAV2177"/>
    <property type="match status" value="1"/>
</dbReference>
<name>A0ABP8QNL2_9ACTN</name>
<dbReference type="Proteomes" id="UP001500503">
    <property type="component" value="Unassembled WGS sequence"/>
</dbReference>
<protein>
    <submittedName>
        <fullName evidence="1">SAM-dependent methyltransferase</fullName>
    </submittedName>
</protein>
<dbReference type="Pfam" id="PF04672">
    <property type="entry name" value="Methyltransf_19"/>
    <property type="match status" value="1"/>
</dbReference>
<proteinExistence type="predicted"/>
<dbReference type="InterPro" id="IPR029063">
    <property type="entry name" value="SAM-dependent_MTases_sf"/>
</dbReference>
<gene>
    <name evidence="1" type="ORF">GCM10023191_061880</name>
</gene>
<dbReference type="EMBL" id="BAABHF010000038">
    <property type="protein sequence ID" value="GAA4505738.1"/>
    <property type="molecule type" value="Genomic_DNA"/>
</dbReference>
<dbReference type="GO" id="GO:0008168">
    <property type="term" value="F:methyltransferase activity"/>
    <property type="evidence" value="ECO:0007669"/>
    <property type="project" value="UniProtKB-KW"/>
</dbReference>
<dbReference type="Gene3D" id="3.40.50.150">
    <property type="entry name" value="Vaccinia Virus protein VP39"/>
    <property type="match status" value="1"/>
</dbReference>
<evidence type="ECO:0000313" key="2">
    <source>
        <dbReference type="Proteomes" id="UP001500503"/>
    </source>
</evidence>
<sequence length="294" mass="32767">MTLPRSAAVDMTRANAARLYDYVLGGKDHFAVDRAAAERITAVYPFAPLTALEGRAFVGRAVRYLSRVAGIRQFIDLGSGLPAAENVHEVAHRIDPDARVVYVDNDPVAVSHGQALLAVGGKVEMIEGDLCEPEEVIHHPELQKLIDFDEPVAILITNVLQWITDDEDPYGAVARYKRAMPRGSYLVLSHCAIPDPEEDLAYRRPVEAICREIICTLTSRPYDEILRFFDGFELLEPGLVPVTDWRPEVPHLVAVPTWDETNDRLGEPSREVAAVIKDRKNRKWLLDGGVGRKV</sequence>
<keyword evidence="2" id="KW-1185">Reference proteome</keyword>
<organism evidence="1 2">
    <name type="scientific">Actinoallomurus oryzae</name>
    <dbReference type="NCBI Taxonomy" id="502180"/>
    <lineage>
        <taxon>Bacteria</taxon>
        <taxon>Bacillati</taxon>
        <taxon>Actinomycetota</taxon>
        <taxon>Actinomycetes</taxon>
        <taxon>Streptosporangiales</taxon>
        <taxon>Thermomonosporaceae</taxon>
        <taxon>Actinoallomurus</taxon>
    </lineage>
</organism>
<keyword evidence="1" id="KW-0489">Methyltransferase</keyword>
<reference evidence="2" key="1">
    <citation type="journal article" date="2019" name="Int. J. Syst. Evol. Microbiol.">
        <title>The Global Catalogue of Microorganisms (GCM) 10K type strain sequencing project: providing services to taxonomists for standard genome sequencing and annotation.</title>
        <authorList>
            <consortium name="The Broad Institute Genomics Platform"/>
            <consortium name="The Broad Institute Genome Sequencing Center for Infectious Disease"/>
            <person name="Wu L."/>
            <person name="Ma J."/>
        </authorList>
    </citation>
    <scope>NUCLEOTIDE SEQUENCE [LARGE SCALE GENOMIC DNA]</scope>
    <source>
        <strain evidence="2">JCM 17933</strain>
    </source>
</reference>
<dbReference type="RefSeq" id="WP_345469803.1">
    <property type="nucleotide sequence ID" value="NZ_BAABHF010000038.1"/>
</dbReference>
<dbReference type="InterPro" id="IPR006764">
    <property type="entry name" value="SAM_dep_MeTrfase_SAV2177_type"/>
</dbReference>
<dbReference type="GO" id="GO:0032259">
    <property type="term" value="P:methylation"/>
    <property type="evidence" value="ECO:0007669"/>
    <property type="project" value="UniProtKB-KW"/>
</dbReference>
<dbReference type="SUPFAM" id="SSF53335">
    <property type="entry name" value="S-adenosyl-L-methionine-dependent methyltransferases"/>
    <property type="match status" value="1"/>
</dbReference>
<accession>A0ABP8QNL2</accession>
<comment type="caution">
    <text evidence="1">The sequence shown here is derived from an EMBL/GenBank/DDBJ whole genome shotgun (WGS) entry which is preliminary data.</text>
</comment>
<keyword evidence="1" id="KW-0808">Transferase</keyword>